<keyword evidence="5" id="KW-0175">Coiled coil</keyword>
<dbReference type="Pfam" id="PF00069">
    <property type="entry name" value="Pkinase"/>
    <property type="match status" value="1"/>
</dbReference>
<evidence type="ECO:0000256" key="1">
    <source>
        <dbReference type="ARBA" id="ARBA00022679"/>
    </source>
</evidence>
<evidence type="ECO:0000256" key="4">
    <source>
        <dbReference type="ARBA" id="ARBA00022840"/>
    </source>
</evidence>
<dbReference type="SMART" id="SM00220">
    <property type="entry name" value="S_TKc"/>
    <property type="match status" value="1"/>
</dbReference>
<reference evidence="7 8" key="1">
    <citation type="journal article" date="2017" name="Nat. Ecol. Evol.">
        <title>Scallop genome provides insights into evolution of bilaterian karyotype and development.</title>
        <authorList>
            <person name="Wang S."/>
            <person name="Zhang J."/>
            <person name="Jiao W."/>
            <person name="Li J."/>
            <person name="Xun X."/>
            <person name="Sun Y."/>
            <person name="Guo X."/>
            <person name="Huan P."/>
            <person name="Dong B."/>
            <person name="Zhang L."/>
            <person name="Hu X."/>
            <person name="Sun X."/>
            <person name="Wang J."/>
            <person name="Zhao C."/>
            <person name="Wang Y."/>
            <person name="Wang D."/>
            <person name="Huang X."/>
            <person name="Wang R."/>
            <person name="Lv J."/>
            <person name="Li Y."/>
            <person name="Zhang Z."/>
            <person name="Liu B."/>
            <person name="Lu W."/>
            <person name="Hui Y."/>
            <person name="Liang J."/>
            <person name="Zhou Z."/>
            <person name="Hou R."/>
            <person name="Li X."/>
            <person name="Liu Y."/>
            <person name="Li H."/>
            <person name="Ning X."/>
            <person name="Lin Y."/>
            <person name="Zhao L."/>
            <person name="Xing Q."/>
            <person name="Dou J."/>
            <person name="Li Y."/>
            <person name="Mao J."/>
            <person name="Guo H."/>
            <person name="Dou H."/>
            <person name="Li T."/>
            <person name="Mu C."/>
            <person name="Jiang W."/>
            <person name="Fu Q."/>
            <person name="Fu X."/>
            <person name="Miao Y."/>
            <person name="Liu J."/>
            <person name="Yu Q."/>
            <person name="Li R."/>
            <person name="Liao H."/>
            <person name="Li X."/>
            <person name="Kong Y."/>
            <person name="Jiang Z."/>
            <person name="Chourrout D."/>
            <person name="Li R."/>
            <person name="Bao Z."/>
        </authorList>
    </citation>
    <scope>NUCLEOTIDE SEQUENCE [LARGE SCALE GENOMIC DNA]</scope>
    <source>
        <strain evidence="7 8">PY_sf001</strain>
    </source>
</reference>
<keyword evidence="4" id="KW-0067">ATP-binding</keyword>
<keyword evidence="8" id="KW-1185">Reference proteome</keyword>
<dbReference type="STRING" id="6573.A0A210PXV3"/>
<keyword evidence="2" id="KW-0547">Nucleotide-binding</keyword>
<dbReference type="EMBL" id="NEDP02005411">
    <property type="protein sequence ID" value="OWF41304.1"/>
    <property type="molecule type" value="Genomic_DNA"/>
</dbReference>
<dbReference type="PROSITE" id="PS50011">
    <property type="entry name" value="PROTEIN_KINASE_DOM"/>
    <property type="match status" value="1"/>
</dbReference>
<evidence type="ECO:0000313" key="7">
    <source>
        <dbReference type="EMBL" id="OWF41304.1"/>
    </source>
</evidence>
<dbReference type="Proteomes" id="UP000242188">
    <property type="component" value="Unassembled WGS sequence"/>
</dbReference>
<dbReference type="OrthoDB" id="8693905at2759"/>
<protein>
    <submittedName>
        <fullName evidence="7">Mitogen-activated protein kinase kinase kinase 3</fullName>
    </submittedName>
</protein>
<dbReference type="InterPro" id="IPR011009">
    <property type="entry name" value="Kinase-like_dom_sf"/>
</dbReference>
<name>A0A210PXV3_MIZYE</name>
<dbReference type="PANTHER" id="PTHR48016:SF56">
    <property type="entry name" value="MAPKK KINASE"/>
    <property type="match status" value="1"/>
</dbReference>
<dbReference type="SUPFAM" id="SSF56112">
    <property type="entry name" value="Protein kinase-like (PK-like)"/>
    <property type="match status" value="1"/>
</dbReference>
<evidence type="ECO:0000256" key="5">
    <source>
        <dbReference type="SAM" id="Coils"/>
    </source>
</evidence>
<keyword evidence="1" id="KW-0808">Transferase</keyword>
<sequence length="1033" mass="116478">MRIAEDAKDDKCKRNAHLQELSQESCAKQFAARDLKYQKGKNVNVRQASKPRHTVCKENDKQNLCIKSISGKGDYFSRCMYNSWDKQSEVRSFKDCKERELGIQNQEKCDLTDYSLRKAQVRLDFREKHESEKLKSLLSPSKKTEYLGGLKGLDWMFQHSPASPAQQDQVVNMMHSSEITDQDVDFHVQPPNILRDSGFQGSNAPTEEPQGKITDQENMREFNDTYLGGSEDSHTEIIGGPVLGDDGEEKVAEEVDTAEEEEAAVEHERAEEEESHIVEEVNVKGDVLSVIDNHVQVETAEEEIEHIVEDVNVEGDVLSVIGNHVQVETAEEEIEHIVEDVNVEGDVLSVIGEVQGALEQPLDPPADHVQGQSPVHNFEGDYRDIHGSNPHKVDFPPTNRQYPENIYDANSLTCDGLIESDDEDSQLSHIDSNINGNDNEEQNYQAAAEPLPTVGAVALNMFGNRSRSTLEGIPAELTGNARGIHVGLIDTEGAQARPTQDAQIRPIQGVHEAGSIQDTQARETNVLRGSCHEGHMTSEIFEAGHQELLLQQSIRNVTGGNTNLAKQFLSHLKTDRLLSQHCGVIVCRALQTVVERGEGGRFTTGHGGQYIVVSEEGRGGYGIVHLCEAVIVNGHQLESVKFARKRMPIWRFNVQEAGLYIDYGQRLRWMLDLKGIVRDGDNVDLFLQYAPGGSLAKWIQKSPDLQIVDSIGQNIIYNQIHGIVYQLLRCTSDLNRLKTAHWDIKAWNVLFTTEDCQGSSAVLIDTGTAKVWTDLQHNGIRHLDGTLIFFPPEIEEVCVFVEDFLDLELVDAWNIGATIYHVLTGRHLWFEKKQEFRMKYGQKNWKKPMRDYILSEGWRVCELINRIDQSQHPLVTPLVLVMSQLLEYDACLRRTATEVLDLPVFLEMRQQQIPSCAAGMGEPQVGDGAITIPHCRAGKSRRFPENPYAKVVVFYKNTTIYLDHFERRQGLHLQNLPDNAKFRNQLELHVPNFEDGCSYNLSCHTRDRVSGELVLMNVGTIYQDTYVYLTINM</sequence>
<feature type="coiled-coil region" evidence="5">
    <location>
        <begin position="248"/>
        <end position="275"/>
    </location>
</feature>
<evidence type="ECO:0000259" key="6">
    <source>
        <dbReference type="PROSITE" id="PS50011"/>
    </source>
</evidence>
<dbReference type="GO" id="GO:0004672">
    <property type="term" value="F:protein kinase activity"/>
    <property type="evidence" value="ECO:0007669"/>
    <property type="project" value="InterPro"/>
</dbReference>
<dbReference type="InterPro" id="IPR050538">
    <property type="entry name" value="MAP_kinase_kinase_kinase"/>
</dbReference>
<accession>A0A210PXV3</accession>
<dbReference type="Gene3D" id="1.10.510.10">
    <property type="entry name" value="Transferase(Phosphotransferase) domain 1"/>
    <property type="match status" value="1"/>
</dbReference>
<dbReference type="AlphaFoldDB" id="A0A210PXV3"/>
<dbReference type="PANTHER" id="PTHR48016">
    <property type="entry name" value="MAP KINASE KINASE KINASE SSK2-RELATED-RELATED"/>
    <property type="match status" value="1"/>
</dbReference>
<gene>
    <name evidence="7" type="ORF">KP79_PYT13141</name>
</gene>
<feature type="domain" description="Protein kinase" evidence="6">
    <location>
        <begin position="610"/>
        <end position="905"/>
    </location>
</feature>
<organism evidence="7 8">
    <name type="scientific">Mizuhopecten yessoensis</name>
    <name type="common">Japanese scallop</name>
    <name type="synonym">Patinopecten yessoensis</name>
    <dbReference type="NCBI Taxonomy" id="6573"/>
    <lineage>
        <taxon>Eukaryota</taxon>
        <taxon>Metazoa</taxon>
        <taxon>Spiralia</taxon>
        <taxon>Lophotrochozoa</taxon>
        <taxon>Mollusca</taxon>
        <taxon>Bivalvia</taxon>
        <taxon>Autobranchia</taxon>
        <taxon>Pteriomorphia</taxon>
        <taxon>Pectinida</taxon>
        <taxon>Pectinoidea</taxon>
        <taxon>Pectinidae</taxon>
        <taxon>Mizuhopecten</taxon>
    </lineage>
</organism>
<dbReference type="GO" id="GO:0005524">
    <property type="term" value="F:ATP binding"/>
    <property type="evidence" value="ECO:0007669"/>
    <property type="project" value="UniProtKB-KW"/>
</dbReference>
<keyword evidence="3 7" id="KW-0418">Kinase</keyword>
<evidence type="ECO:0000313" key="8">
    <source>
        <dbReference type="Proteomes" id="UP000242188"/>
    </source>
</evidence>
<proteinExistence type="predicted"/>
<evidence type="ECO:0000256" key="3">
    <source>
        <dbReference type="ARBA" id="ARBA00022777"/>
    </source>
</evidence>
<evidence type="ECO:0000256" key="2">
    <source>
        <dbReference type="ARBA" id="ARBA00022741"/>
    </source>
</evidence>
<comment type="caution">
    <text evidence="7">The sequence shown here is derived from an EMBL/GenBank/DDBJ whole genome shotgun (WGS) entry which is preliminary data.</text>
</comment>
<dbReference type="InterPro" id="IPR000719">
    <property type="entry name" value="Prot_kinase_dom"/>
</dbReference>